<feature type="compositionally biased region" description="Low complexity" evidence="2">
    <location>
        <begin position="227"/>
        <end position="236"/>
    </location>
</feature>
<dbReference type="PROSITE" id="PS50115">
    <property type="entry name" value="ARFGAP"/>
    <property type="match status" value="1"/>
</dbReference>
<evidence type="ECO:0000259" key="3">
    <source>
        <dbReference type="PROSITE" id="PS50115"/>
    </source>
</evidence>
<feature type="compositionally biased region" description="Basic and acidic residues" evidence="2">
    <location>
        <begin position="136"/>
        <end position="156"/>
    </location>
</feature>
<feature type="domain" description="Arf-GAP" evidence="3">
    <location>
        <begin position="14"/>
        <end position="138"/>
    </location>
</feature>
<evidence type="ECO:0000313" key="4">
    <source>
        <dbReference type="EMBL" id="CBN78382.1"/>
    </source>
</evidence>
<dbReference type="InterPro" id="IPR037278">
    <property type="entry name" value="ARFGAP/RecO"/>
</dbReference>
<dbReference type="Gene3D" id="1.10.220.150">
    <property type="entry name" value="Arf GTPase activating protein"/>
    <property type="match status" value="1"/>
</dbReference>
<gene>
    <name evidence="4" type="ORF">Esi_0112_0079</name>
</gene>
<evidence type="ECO:0000256" key="2">
    <source>
        <dbReference type="SAM" id="MobiDB-lite"/>
    </source>
</evidence>
<feature type="compositionally biased region" description="Low complexity" evidence="2">
    <location>
        <begin position="244"/>
        <end position="256"/>
    </location>
</feature>
<name>D8LD15_ECTSI</name>
<accession>D8LD15</accession>
<keyword evidence="1" id="KW-0479">Metal-binding</keyword>
<dbReference type="EMBL" id="FN649727">
    <property type="protein sequence ID" value="CBN78382.1"/>
    <property type="molecule type" value="Genomic_DNA"/>
</dbReference>
<proteinExistence type="predicted"/>
<organism evidence="4 5">
    <name type="scientific">Ectocarpus siliculosus</name>
    <name type="common">Brown alga</name>
    <name type="synonym">Conferva siliculosa</name>
    <dbReference type="NCBI Taxonomy" id="2880"/>
    <lineage>
        <taxon>Eukaryota</taxon>
        <taxon>Sar</taxon>
        <taxon>Stramenopiles</taxon>
        <taxon>Ochrophyta</taxon>
        <taxon>PX clade</taxon>
        <taxon>Phaeophyceae</taxon>
        <taxon>Ectocarpales</taxon>
        <taxon>Ectocarpaceae</taxon>
        <taxon>Ectocarpus</taxon>
    </lineage>
</organism>
<feature type="compositionally biased region" description="Basic and acidic residues" evidence="2">
    <location>
        <begin position="182"/>
        <end position="192"/>
    </location>
</feature>
<dbReference type="PANTHER" id="PTHR46085">
    <property type="entry name" value="ARFGAP/RECO-RELATED"/>
    <property type="match status" value="1"/>
</dbReference>
<feature type="region of interest" description="Disordered" evidence="2">
    <location>
        <begin position="134"/>
        <end position="256"/>
    </location>
</feature>
<sequence length="256" mass="28755">MSSAASKKADRLERKLQVQLRACQKEPGNKRCADCTERLPQWIISDFNTFVCTACSGIHREFSHRVKSISLATFSEEEVAAVKAGGNETSNKLYMARYRPGHDLPEPEGGRAAKHREFIRTKYVDKRWYGTPEDLANDRQREAEREESRAKRDAERGSSSSGNSSSKRQQPRAAPAARPRKASGDRGLRKVEPAAAAVKAPPVPAKQEGRQETCRRRRLPCRRRPGGRPLPRPQVVGRRRDSRVNSSSSSSRVSHR</sequence>
<dbReference type="EMBL" id="FN647812">
    <property type="protein sequence ID" value="CBN78382.1"/>
    <property type="molecule type" value="Genomic_DNA"/>
</dbReference>
<reference evidence="4 5" key="1">
    <citation type="journal article" date="2010" name="Nature">
        <title>The Ectocarpus genome and the independent evolution of multicellularity in brown algae.</title>
        <authorList>
            <person name="Cock J.M."/>
            <person name="Sterck L."/>
            <person name="Rouze P."/>
            <person name="Scornet D."/>
            <person name="Allen A.E."/>
            <person name="Amoutzias G."/>
            <person name="Anthouard V."/>
            <person name="Artiguenave F."/>
            <person name="Aury J.M."/>
            <person name="Badger J.H."/>
            <person name="Beszteri B."/>
            <person name="Billiau K."/>
            <person name="Bonnet E."/>
            <person name="Bothwell J.H."/>
            <person name="Bowler C."/>
            <person name="Boyen C."/>
            <person name="Brownlee C."/>
            <person name="Carrano C.J."/>
            <person name="Charrier B."/>
            <person name="Cho G.Y."/>
            <person name="Coelho S.M."/>
            <person name="Collen J."/>
            <person name="Corre E."/>
            <person name="Da Silva C."/>
            <person name="Delage L."/>
            <person name="Delaroque N."/>
            <person name="Dittami S.M."/>
            <person name="Doulbeau S."/>
            <person name="Elias M."/>
            <person name="Farnham G."/>
            <person name="Gachon C.M."/>
            <person name="Gschloessl B."/>
            <person name="Heesch S."/>
            <person name="Jabbari K."/>
            <person name="Jubin C."/>
            <person name="Kawai H."/>
            <person name="Kimura K."/>
            <person name="Kloareg B."/>
            <person name="Kupper F.C."/>
            <person name="Lang D."/>
            <person name="Le Bail A."/>
            <person name="Leblanc C."/>
            <person name="Lerouge P."/>
            <person name="Lohr M."/>
            <person name="Lopez P.J."/>
            <person name="Martens C."/>
            <person name="Maumus F."/>
            <person name="Michel G."/>
            <person name="Miranda-Saavedra D."/>
            <person name="Morales J."/>
            <person name="Moreau H."/>
            <person name="Motomura T."/>
            <person name="Nagasato C."/>
            <person name="Napoli C.A."/>
            <person name="Nelson D.R."/>
            <person name="Nyvall-Collen P."/>
            <person name="Peters A.F."/>
            <person name="Pommier C."/>
            <person name="Potin P."/>
            <person name="Poulain J."/>
            <person name="Quesneville H."/>
            <person name="Read B."/>
            <person name="Rensing S.A."/>
            <person name="Ritter A."/>
            <person name="Rousvoal S."/>
            <person name="Samanta M."/>
            <person name="Samson G."/>
            <person name="Schroeder D.C."/>
            <person name="Segurens B."/>
            <person name="Strittmatter M."/>
            <person name="Tonon T."/>
            <person name="Tregear J.W."/>
            <person name="Valentin K."/>
            <person name="von Dassow P."/>
            <person name="Yamagishi T."/>
            <person name="Van de Peer Y."/>
            <person name="Wincker P."/>
        </authorList>
    </citation>
    <scope>NUCLEOTIDE SEQUENCE [LARGE SCALE GENOMIC DNA]</scope>
    <source>
        <strain evidence="5">Ec32 / CCAP1310/4</strain>
    </source>
</reference>
<keyword evidence="1" id="KW-0862">Zinc</keyword>
<dbReference type="SMART" id="SM00105">
    <property type="entry name" value="ArfGap"/>
    <property type="match status" value="1"/>
</dbReference>
<feature type="compositionally biased region" description="Basic residues" evidence="2">
    <location>
        <begin position="215"/>
        <end position="226"/>
    </location>
</feature>
<dbReference type="InterPro" id="IPR044820">
    <property type="entry name" value="AGD14-like"/>
</dbReference>
<dbReference type="AlphaFoldDB" id="D8LD15"/>
<evidence type="ECO:0000256" key="1">
    <source>
        <dbReference type="PROSITE-ProRule" id="PRU00288"/>
    </source>
</evidence>
<dbReference type="OMA" id="CHDCKSA"/>
<dbReference type="SUPFAM" id="SSF57863">
    <property type="entry name" value="ArfGap/RecO-like zinc finger"/>
    <property type="match status" value="1"/>
</dbReference>
<dbReference type="GO" id="GO:0008270">
    <property type="term" value="F:zinc ion binding"/>
    <property type="evidence" value="ECO:0007669"/>
    <property type="project" value="UniProtKB-KW"/>
</dbReference>
<dbReference type="CDD" id="cd08838">
    <property type="entry name" value="ArfGap_AGFG"/>
    <property type="match status" value="1"/>
</dbReference>
<dbReference type="OrthoDB" id="6036at2759"/>
<dbReference type="Pfam" id="PF01412">
    <property type="entry name" value="ArfGap"/>
    <property type="match status" value="1"/>
</dbReference>
<dbReference type="GO" id="GO:0005096">
    <property type="term" value="F:GTPase activator activity"/>
    <property type="evidence" value="ECO:0007669"/>
    <property type="project" value="InterPro"/>
</dbReference>
<dbReference type="Proteomes" id="UP000002630">
    <property type="component" value="Linkage Group LG02"/>
</dbReference>
<keyword evidence="5" id="KW-1185">Reference proteome</keyword>
<evidence type="ECO:0000313" key="5">
    <source>
        <dbReference type="Proteomes" id="UP000002630"/>
    </source>
</evidence>
<dbReference type="PRINTS" id="PR00405">
    <property type="entry name" value="REVINTRACTNG"/>
</dbReference>
<dbReference type="InParanoid" id="D8LD15"/>
<protein>
    <recommendedName>
        <fullName evidence="3">Arf-GAP domain-containing protein</fullName>
    </recommendedName>
</protein>
<dbReference type="InterPro" id="IPR001164">
    <property type="entry name" value="ArfGAP_dom"/>
</dbReference>
<dbReference type="STRING" id="2880.D8LD15"/>
<dbReference type="InterPro" id="IPR038508">
    <property type="entry name" value="ArfGAP_dom_sf"/>
</dbReference>
<keyword evidence="1" id="KW-0863">Zinc-finger</keyword>
<feature type="compositionally biased region" description="Low complexity" evidence="2">
    <location>
        <begin position="157"/>
        <end position="177"/>
    </location>
</feature>
<dbReference type="eggNOG" id="KOG0702">
    <property type="taxonomic scope" value="Eukaryota"/>
</dbReference>